<dbReference type="Proteomes" id="UP001302719">
    <property type="component" value="Chromosome"/>
</dbReference>
<feature type="transmembrane region" description="Helical" evidence="1">
    <location>
        <begin position="161"/>
        <end position="180"/>
    </location>
</feature>
<keyword evidence="1" id="KW-0812">Transmembrane</keyword>
<evidence type="ECO:0000313" key="3">
    <source>
        <dbReference type="Proteomes" id="UP001302719"/>
    </source>
</evidence>
<accession>A0AA96JT99</accession>
<feature type="transmembrane region" description="Helical" evidence="1">
    <location>
        <begin position="192"/>
        <end position="213"/>
    </location>
</feature>
<keyword evidence="1" id="KW-0472">Membrane</keyword>
<dbReference type="SUPFAM" id="SSF53448">
    <property type="entry name" value="Nucleotide-diphospho-sugar transferases"/>
    <property type="match status" value="1"/>
</dbReference>
<gene>
    <name evidence="2" type="ORF">PP769_04055</name>
</gene>
<keyword evidence="1" id="KW-1133">Transmembrane helix</keyword>
<evidence type="ECO:0000313" key="2">
    <source>
        <dbReference type="EMBL" id="WNM58950.1"/>
    </source>
</evidence>
<dbReference type="AlphaFoldDB" id="A0AA96JT99"/>
<dbReference type="KEGG" id="nall:PP769_04055"/>
<reference evidence="2 3" key="1">
    <citation type="submission" date="2023-01" db="EMBL/GenBank/DDBJ databases">
        <title>Cultivation and genomic characterization of new, ubiquitous marine nitrite-oxidizing bacteria from the Nitrospirales.</title>
        <authorList>
            <person name="Mueller A.J."/>
            <person name="Daebeler A."/>
            <person name="Herbold C.W."/>
            <person name="Kirkegaard R.H."/>
            <person name="Daims H."/>
        </authorList>
    </citation>
    <scope>NUCLEOTIDE SEQUENCE [LARGE SCALE GENOMIC DNA]</scope>
    <source>
        <strain evidence="2 3">VA</strain>
    </source>
</reference>
<name>A0AA96JT99_9BACT</name>
<organism evidence="2 3">
    <name type="scientific">Candidatus Nitrospira allomarina</name>
    <dbReference type="NCBI Taxonomy" id="3020900"/>
    <lineage>
        <taxon>Bacteria</taxon>
        <taxon>Pseudomonadati</taxon>
        <taxon>Nitrospirota</taxon>
        <taxon>Nitrospiria</taxon>
        <taxon>Nitrospirales</taxon>
        <taxon>Nitrospiraceae</taxon>
        <taxon>Nitrospira</taxon>
    </lineage>
</organism>
<keyword evidence="3" id="KW-1185">Reference proteome</keyword>
<dbReference type="EMBL" id="CP116967">
    <property type="protein sequence ID" value="WNM58950.1"/>
    <property type="molecule type" value="Genomic_DNA"/>
</dbReference>
<proteinExistence type="predicted"/>
<evidence type="ECO:0000256" key="1">
    <source>
        <dbReference type="SAM" id="Phobius"/>
    </source>
</evidence>
<dbReference type="InterPro" id="IPR029044">
    <property type="entry name" value="Nucleotide-diphossugar_trans"/>
</dbReference>
<sequence>MSHTQGEIIAITEDHCRVAPKWCELVIQVHKDYPDPTGIGGVVENGAITSLMDWANVFLVFAPFVSPIRNGPSGRICLQANISYQRRVVSRLASQLGVMEMLCTRQLRQEGEVNIAADRLLVSHVQSHGFGGTFTAHFHNGRSIAGLQPEKLGGLGRMLRLGFTAILPPYLLGFTLRSLMSTQQVLGKVFASLPLLALLVCCHAAGEFIGYMIGAGQSPQRMA</sequence>
<protein>
    <submittedName>
        <fullName evidence="2">Uncharacterized protein</fullName>
    </submittedName>
</protein>
<dbReference type="RefSeq" id="WP_312645504.1">
    <property type="nucleotide sequence ID" value="NZ_CP116967.1"/>
</dbReference>